<proteinExistence type="predicted"/>
<evidence type="ECO:0000313" key="4">
    <source>
        <dbReference type="Proteomes" id="UP000324222"/>
    </source>
</evidence>
<evidence type="ECO:0000313" key="3">
    <source>
        <dbReference type="EMBL" id="MPC32882.1"/>
    </source>
</evidence>
<name>A0A5B7EFF9_PORTR</name>
<accession>A0A5B7EFF9</accession>
<protein>
    <submittedName>
        <fullName evidence="3">Uncharacterized protein</fullName>
    </submittedName>
</protein>
<organism evidence="3 4">
    <name type="scientific">Portunus trituberculatus</name>
    <name type="common">Swimming crab</name>
    <name type="synonym">Neptunus trituberculatus</name>
    <dbReference type="NCBI Taxonomy" id="210409"/>
    <lineage>
        <taxon>Eukaryota</taxon>
        <taxon>Metazoa</taxon>
        <taxon>Ecdysozoa</taxon>
        <taxon>Arthropoda</taxon>
        <taxon>Crustacea</taxon>
        <taxon>Multicrustacea</taxon>
        <taxon>Malacostraca</taxon>
        <taxon>Eumalacostraca</taxon>
        <taxon>Eucarida</taxon>
        <taxon>Decapoda</taxon>
        <taxon>Pleocyemata</taxon>
        <taxon>Brachyura</taxon>
        <taxon>Eubrachyura</taxon>
        <taxon>Portunoidea</taxon>
        <taxon>Portunidae</taxon>
        <taxon>Portuninae</taxon>
        <taxon>Portunus</taxon>
    </lineage>
</organism>
<feature type="transmembrane region" description="Helical" evidence="2">
    <location>
        <begin position="20"/>
        <end position="37"/>
    </location>
</feature>
<evidence type="ECO:0000256" key="1">
    <source>
        <dbReference type="SAM" id="MobiDB-lite"/>
    </source>
</evidence>
<gene>
    <name evidence="3" type="ORF">E2C01_026215</name>
</gene>
<keyword evidence="4" id="KW-1185">Reference proteome</keyword>
<keyword evidence="2" id="KW-0812">Transmembrane</keyword>
<dbReference type="Proteomes" id="UP000324222">
    <property type="component" value="Unassembled WGS sequence"/>
</dbReference>
<keyword evidence="2" id="KW-1133">Transmembrane helix</keyword>
<keyword evidence="2" id="KW-0472">Membrane</keyword>
<evidence type="ECO:0000256" key="2">
    <source>
        <dbReference type="SAM" id="Phobius"/>
    </source>
</evidence>
<feature type="region of interest" description="Disordered" evidence="1">
    <location>
        <begin position="79"/>
        <end position="101"/>
    </location>
</feature>
<dbReference type="AlphaFoldDB" id="A0A5B7EFF9"/>
<dbReference type="EMBL" id="VSRR010002714">
    <property type="protein sequence ID" value="MPC32882.1"/>
    <property type="molecule type" value="Genomic_DNA"/>
</dbReference>
<reference evidence="3 4" key="1">
    <citation type="submission" date="2019-05" db="EMBL/GenBank/DDBJ databases">
        <title>Another draft genome of Portunus trituberculatus and its Hox gene families provides insights of decapod evolution.</title>
        <authorList>
            <person name="Jeong J.-H."/>
            <person name="Song I."/>
            <person name="Kim S."/>
            <person name="Choi T."/>
            <person name="Kim D."/>
            <person name="Ryu S."/>
            <person name="Kim W."/>
        </authorList>
    </citation>
    <scope>NUCLEOTIDE SEQUENCE [LARGE SCALE GENOMIC DNA]</scope>
    <source>
        <tissue evidence="3">Muscle</tissue>
    </source>
</reference>
<sequence>MIKLIAFHVDKVPLSSYHPLATRAILFIVIPILGSISPPKRIFGVRQSHLQLDPWYYGDMWATLNPSTNDKVSSRHVVGFEPTHGRQPDPMLTTLSATPPPPLVRHVQVVDSPAVKQHDSHFRK</sequence>
<comment type="caution">
    <text evidence="3">The sequence shown here is derived from an EMBL/GenBank/DDBJ whole genome shotgun (WGS) entry which is preliminary data.</text>
</comment>